<evidence type="ECO:0000313" key="2">
    <source>
        <dbReference type="EMBL" id="RRK10760.1"/>
    </source>
</evidence>
<dbReference type="Gene3D" id="3.30.930.20">
    <property type="entry name" value="Protein of unknown function DUF1054"/>
    <property type="match status" value="1"/>
</dbReference>
<accession>A0A3R8J7H7</accession>
<reference evidence="2 3" key="1">
    <citation type="submission" date="2018-08" db="EMBL/GenBank/DDBJ databases">
        <title>Genome Lactobacillus garii FI11369.</title>
        <authorList>
            <person name="Diaz M."/>
            <person name="Narbad A."/>
        </authorList>
    </citation>
    <scope>NUCLEOTIDE SEQUENCE [LARGE SCALE GENOMIC DNA]</scope>
    <source>
        <strain evidence="2 3">FI11369</strain>
    </source>
</reference>
<comment type="similarity">
    <text evidence="1">Belongs to the UPF0637 family.</text>
</comment>
<dbReference type="SUPFAM" id="SSF142913">
    <property type="entry name" value="YktB/PF0168-like"/>
    <property type="match status" value="1"/>
</dbReference>
<comment type="caution">
    <text evidence="2">The sequence shown here is derived from an EMBL/GenBank/DDBJ whole genome shotgun (WGS) entry which is preliminary data.</text>
</comment>
<dbReference type="Pfam" id="PF06335">
    <property type="entry name" value="DUF1054"/>
    <property type="match status" value="1"/>
</dbReference>
<keyword evidence="3" id="KW-1185">Reference proteome</keyword>
<evidence type="ECO:0000256" key="1">
    <source>
        <dbReference type="HAMAP-Rule" id="MF_01851"/>
    </source>
</evidence>
<proteinExistence type="inferred from homology"/>
<dbReference type="PIRSF" id="PIRSF021332">
    <property type="entry name" value="DUF1054"/>
    <property type="match status" value="1"/>
</dbReference>
<dbReference type="InterPro" id="IPR053707">
    <property type="entry name" value="UPF0637_domain_sf"/>
</dbReference>
<gene>
    <name evidence="2" type="ORF">D1831_05505</name>
</gene>
<name>A0A3R8J7H7_9LACO</name>
<sequence length="204" mass="23114">MFVRSDFATFDDPTLAGRMHLIKTVLDPKFEALAPKIIATLQPQNGQPFYGHVAKHQRRFKNPPVDTWIAFSQNKRSYKAWPHFELGFWPDRLFMYFDILDECKPSVQGKLTAVELATLLEALPADYVLTANHGAPTTSPLNQENVAATVQKFNQYKHTELVVGRSLFKADPLFDQPAALEAYILETFTTLMPLYGAMMMAMEA</sequence>
<protein>
    <recommendedName>
        <fullName evidence="1">UPF0637 protein D1831_05505</fullName>
    </recommendedName>
</protein>
<dbReference type="EMBL" id="QWZQ01000014">
    <property type="protein sequence ID" value="RRK10760.1"/>
    <property type="molecule type" value="Genomic_DNA"/>
</dbReference>
<dbReference type="Proteomes" id="UP000283633">
    <property type="component" value="Unassembled WGS sequence"/>
</dbReference>
<dbReference type="OrthoDB" id="9812818at2"/>
<dbReference type="HAMAP" id="MF_01851">
    <property type="entry name" value="UPF0637"/>
    <property type="match status" value="1"/>
</dbReference>
<dbReference type="InterPro" id="IPR009403">
    <property type="entry name" value="UPF0637"/>
</dbReference>
<dbReference type="AlphaFoldDB" id="A0A3R8J7H7"/>
<evidence type="ECO:0000313" key="3">
    <source>
        <dbReference type="Proteomes" id="UP000283633"/>
    </source>
</evidence>
<dbReference type="RefSeq" id="WP_125071928.1">
    <property type="nucleotide sequence ID" value="NZ_QWZQ01000014.1"/>
</dbReference>
<organism evidence="2 3">
    <name type="scientific">Lactiplantibacillus garii</name>
    <dbReference type="NCBI Taxonomy" id="2306423"/>
    <lineage>
        <taxon>Bacteria</taxon>
        <taxon>Bacillati</taxon>
        <taxon>Bacillota</taxon>
        <taxon>Bacilli</taxon>
        <taxon>Lactobacillales</taxon>
        <taxon>Lactobacillaceae</taxon>
        <taxon>Lactiplantibacillus</taxon>
    </lineage>
</organism>